<accession>A0AAE1PQ10</accession>
<evidence type="ECO:0000256" key="2">
    <source>
        <dbReference type="SAM" id="SignalP"/>
    </source>
</evidence>
<keyword evidence="2" id="KW-0732">Signal</keyword>
<dbReference type="AlphaFoldDB" id="A0AAE1PQ10"/>
<evidence type="ECO:0000313" key="4">
    <source>
        <dbReference type="Proteomes" id="UP001292094"/>
    </source>
</evidence>
<organism evidence="3 4">
    <name type="scientific">Petrolisthes manimaculis</name>
    <dbReference type="NCBI Taxonomy" id="1843537"/>
    <lineage>
        <taxon>Eukaryota</taxon>
        <taxon>Metazoa</taxon>
        <taxon>Ecdysozoa</taxon>
        <taxon>Arthropoda</taxon>
        <taxon>Crustacea</taxon>
        <taxon>Multicrustacea</taxon>
        <taxon>Malacostraca</taxon>
        <taxon>Eumalacostraca</taxon>
        <taxon>Eucarida</taxon>
        <taxon>Decapoda</taxon>
        <taxon>Pleocyemata</taxon>
        <taxon>Anomura</taxon>
        <taxon>Galatheoidea</taxon>
        <taxon>Porcellanidae</taxon>
        <taxon>Petrolisthes</taxon>
    </lineage>
</organism>
<evidence type="ECO:0000256" key="1">
    <source>
        <dbReference type="SAM" id="MobiDB-lite"/>
    </source>
</evidence>
<gene>
    <name evidence="3" type="ORF">Pmani_016471</name>
</gene>
<evidence type="ECO:0000313" key="3">
    <source>
        <dbReference type="EMBL" id="KAK4312068.1"/>
    </source>
</evidence>
<feature type="region of interest" description="Disordered" evidence="1">
    <location>
        <begin position="36"/>
        <end position="96"/>
    </location>
</feature>
<feature type="region of interest" description="Disordered" evidence="1">
    <location>
        <begin position="111"/>
        <end position="133"/>
    </location>
</feature>
<keyword evidence="4" id="KW-1185">Reference proteome</keyword>
<dbReference type="Proteomes" id="UP001292094">
    <property type="component" value="Unassembled WGS sequence"/>
</dbReference>
<name>A0AAE1PQ10_9EUCA</name>
<feature type="chain" id="PRO_5042222223" evidence="2">
    <location>
        <begin position="24"/>
        <end position="170"/>
    </location>
</feature>
<feature type="compositionally biased region" description="Low complexity" evidence="1">
    <location>
        <begin position="123"/>
        <end position="133"/>
    </location>
</feature>
<sequence>MSDNTHHLPTYLYLLICSLTTSCLFPLHPSTPHGITPHPTSPTISPLPFSTPTLSSPLPHPTHHHLSSPPPYPPSLPSPSQPLPHPPPPPLFPSLLSTHHHIPSPHLLPTISFPSASLPPPTTTTTTTTSPPSLCHAPVLPDRTTQFACSPRRQWFSGHLHIAKPITEAT</sequence>
<feature type="compositionally biased region" description="Pro residues" evidence="1">
    <location>
        <begin position="68"/>
        <end position="92"/>
    </location>
</feature>
<feature type="compositionally biased region" description="Low complexity" evidence="1">
    <location>
        <begin position="36"/>
        <end position="57"/>
    </location>
</feature>
<feature type="signal peptide" evidence="2">
    <location>
        <begin position="1"/>
        <end position="23"/>
    </location>
</feature>
<dbReference type="EMBL" id="JAWZYT010001446">
    <property type="protein sequence ID" value="KAK4312068.1"/>
    <property type="molecule type" value="Genomic_DNA"/>
</dbReference>
<reference evidence="3" key="1">
    <citation type="submission" date="2023-11" db="EMBL/GenBank/DDBJ databases">
        <title>Genome assemblies of two species of porcelain crab, Petrolisthes cinctipes and Petrolisthes manimaculis (Anomura: Porcellanidae).</title>
        <authorList>
            <person name="Angst P."/>
        </authorList>
    </citation>
    <scope>NUCLEOTIDE SEQUENCE</scope>
    <source>
        <strain evidence="3">PB745_02</strain>
        <tissue evidence="3">Gill</tissue>
    </source>
</reference>
<comment type="caution">
    <text evidence="3">The sequence shown here is derived from an EMBL/GenBank/DDBJ whole genome shotgun (WGS) entry which is preliminary data.</text>
</comment>
<proteinExistence type="predicted"/>
<protein>
    <submittedName>
        <fullName evidence="3">Uncharacterized protein</fullName>
    </submittedName>
</protein>